<evidence type="ECO:0000313" key="5">
    <source>
        <dbReference type="Proteomes" id="UP001234343"/>
    </source>
</evidence>
<dbReference type="SFLD" id="SFLDG01125">
    <property type="entry name" value="C1.1:_Acid_Phosphatase_Like"/>
    <property type="match status" value="1"/>
</dbReference>
<feature type="signal peptide" evidence="2">
    <location>
        <begin position="1"/>
        <end position="21"/>
    </location>
</feature>
<accession>A0ABT7SWC1</accession>
<dbReference type="Pfam" id="PF03767">
    <property type="entry name" value="Acid_phosphat_B"/>
    <property type="match status" value="1"/>
</dbReference>
<dbReference type="InterPro" id="IPR005519">
    <property type="entry name" value="Acid_phosphat_B-like"/>
</dbReference>
<comment type="caution">
    <text evidence="4">The sequence shown here is derived from an EMBL/GenBank/DDBJ whole genome shotgun (WGS) entry which is preliminary data.</text>
</comment>
<reference evidence="4 5" key="1">
    <citation type="submission" date="2023-06" db="EMBL/GenBank/DDBJ databases">
        <title>Alteromonas sp. ASW11-36 isolated from intertidal sand.</title>
        <authorList>
            <person name="Li Y."/>
        </authorList>
    </citation>
    <scope>NUCLEOTIDE SEQUENCE [LARGE SCALE GENOMIC DNA]</scope>
    <source>
        <strain evidence="4 5">ASW11-36</strain>
    </source>
</reference>
<dbReference type="SFLD" id="SFLDS00003">
    <property type="entry name" value="Haloacid_Dehalogenase"/>
    <property type="match status" value="1"/>
</dbReference>
<dbReference type="PROSITE" id="PS51257">
    <property type="entry name" value="PROKAR_LIPOPROTEIN"/>
    <property type="match status" value="1"/>
</dbReference>
<dbReference type="Gene3D" id="3.40.50.1000">
    <property type="entry name" value="HAD superfamily/HAD-like"/>
    <property type="match status" value="1"/>
</dbReference>
<keyword evidence="1 2" id="KW-0732">Signal</keyword>
<dbReference type="InterPro" id="IPR036691">
    <property type="entry name" value="Endo/exonu/phosph_ase_sf"/>
</dbReference>
<evidence type="ECO:0000256" key="2">
    <source>
        <dbReference type="SAM" id="SignalP"/>
    </source>
</evidence>
<evidence type="ECO:0000313" key="4">
    <source>
        <dbReference type="EMBL" id="MDM7860445.1"/>
    </source>
</evidence>
<sequence>MPKHRFLKPLVAGVLSISAFGCQSVANAPVADVVAPVNIDSSLTFATWNVEHLAFPITEGCKPRTDAELEQLQIYASRLDADIIGLQEIGSAQAAQLLFPASDWQIIMSGRPDSDPYTCRQNGFTSTQQKVAYAVRKGLNVLSVDSLADFGLDSRGLRHGLEIVVETELGPVAVLNLHMKSGCFVDNYSRADSDSCKTFARQAPILDAWIESKESAGKPYVVLGDFNHRLSAPYNHLTRELTTNSNGSASTLSITTADIISCHPYYPAPIDHLLLGGVEHSALQTQVTVHPFDDMTVDNMLSDHCAITLSLDMQSLPLTSAVKWQTTSSEYQLLTRRTYRQAEQALATKSLPEGPWIVVLDVDETVLDNSQYQVELDQSGASYSPASWNDWVQREEATFVPGAADFIRAVYDRGGSVALVTNREQSLDANTWRNLKALGLDVNVNNTCLIGKVEEDESAINQTTILNDKDRRRQALSAGTASCYSPDGKRHSNFPATQIIMQIGDNIEDFTGVLQHSADIDLLLDNHSEEYFLLPNPMYGSW</sequence>
<name>A0ABT7SWC1_9ALTE</name>
<dbReference type="Gene3D" id="3.60.10.10">
    <property type="entry name" value="Endonuclease/exonuclease/phosphatase"/>
    <property type="match status" value="1"/>
</dbReference>
<dbReference type="SUPFAM" id="SSF56219">
    <property type="entry name" value="DNase I-like"/>
    <property type="match status" value="1"/>
</dbReference>
<dbReference type="RefSeq" id="WP_289364742.1">
    <property type="nucleotide sequence ID" value="NZ_JAUCBP010000007.1"/>
</dbReference>
<dbReference type="Pfam" id="PF03372">
    <property type="entry name" value="Exo_endo_phos"/>
    <property type="match status" value="1"/>
</dbReference>
<dbReference type="EMBL" id="JAUCBP010000007">
    <property type="protein sequence ID" value="MDM7860445.1"/>
    <property type="molecule type" value="Genomic_DNA"/>
</dbReference>
<dbReference type="PANTHER" id="PTHR31284:SF10">
    <property type="entry name" value="ACID PHOSPHATASE-LIKE PROTEIN"/>
    <property type="match status" value="1"/>
</dbReference>
<protein>
    <submittedName>
        <fullName evidence="4">HAD family acid phosphatase</fullName>
    </submittedName>
</protein>
<dbReference type="PANTHER" id="PTHR31284">
    <property type="entry name" value="ACID PHOSPHATASE-LIKE PROTEIN"/>
    <property type="match status" value="1"/>
</dbReference>
<evidence type="ECO:0000259" key="3">
    <source>
        <dbReference type="Pfam" id="PF03372"/>
    </source>
</evidence>
<dbReference type="SUPFAM" id="SSF56784">
    <property type="entry name" value="HAD-like"/>
    <property type="match status" value="1"/>
</dbReference>
<gene>
    <name evidence="4" type="ORF">QTP81_07540</name>
</gene>
<dbReference type="InterPro" id="IPR005135">
    <property type="entry name" value="Endo/exonuclease/phosphatase"/>
</dbReference>
<dbReference type="Proteomes" id="UP001234343">
    <property type="component" value="Unassembled WGS sequence"/>
</dbReference>
<proteinExistence type="predicted"/>
<dbReference type="InterPro" id="IPR023214">
    <property type="entry name" value="HAD_sf"/>
</dbReference>
<feature type="chain" id="PRO_5047531762" evidence="2">
    <location>
        <begin position="22"/>
        <end position="542"/>
    </location>
</feature>
<organism evidence="4 5">
    <name type="scientific">Alteromonas arenosi</name>
    <dbReference type="NCBI Taxonomy" id="3055817"/>
    <lineage>
        <taxon>Bacteria</taxon>
        <taxon>Pseudomonadati</taxon>
        <taxon>Pseudomonadota</taxon>
        <taxon>Gammaproteobacteria</taxon>
        <taxon>Alteromonadales</taxon>
        <taxon>Alteromonadaceae</taxon>
        <taxon>Alteromonas/Salinimonas group</taxon>
        <taxon>Alteromonas</taxon>
    </lineage>
</organism>
<dbReference type="InterPro" id="IPR036412">
    <property type="entry name" value="HAD-like_sf"/>
</dbReference>
<evidence type="ECO:0000256" key="1">
    <source>
        <dbReference type="ARBA" id="ARBA00022729"/>
    </source>
</evidence>
<feature type="domain" description="Endonuclease/exonuclease/phosphatase" evidence="3">
    <location>
        <begin position="46"/>
        <end position="304"/>
    </location>
</feature>
<keyword evidence="5" id="KW-1185">Reference proteome</keyword>
<dbReference type="InterPro" id="IPR006423">
    <property type="entry name" value="Lipo_e_P4"/>
</dbReference>